<evidence type="ECO:0000256" key="1">
    <source>
        <dbReference type="ARBA" id="ARBA00023002"/>
    </source>
</evidence>
<dbReference type="InterPro" id="IPR036188">
    <property type="entry name" value="FAD/NAD-bd_sf"/>
</dbReference>
<comment type="caution">
    <text evidence="3">The sequence shown here is derived from an EMBL/GenBank/DDBJ whole genome shotgun (WGS) entry which is preliminary data.</text>
</comment>
<dbReference type="Pfam" id="PF01266">
    <property type="entry name" value="DAO"/>
    <property type="match status" value="1"/>
</dbReference>
<name>A0ABS4SEG7_9PROT</name>
<dbReference type="EMBL" id="JAGINP010000002">
    <property type="protein sequence ID" value="MBP2290968.1"/>
    <property type="molecule type" value="Genomic_DNA"/>
</dbReference>
<evidence type="ECO:0000313" key="4">
    <source>
        <dbReference type="Proteomes" id="UP000781958"/>
    </source>
</evidence>
<keyword evidence="1" id="KW-0560">Oxidoreductase</keyword>
<dbReference type="Proteomes" id="UP000781958">
    <property type="component" value="Unassembled WGS sequence"/>
</dbReference>
<dbReference type="RefSeq" id="WP_209764073.1">
    <property type="nucleotide sequence ID" value="NZ_JAGINP010000002.1"/>
</dbReference>
<sequence length="431" mass="46682">MTAATIDTALPPSLWAKTAPPALDLPTLSGEVEADVVIVGGGFTGLSTALHLAEAGASAVVLEAAEPGWGASGRNNGQVIPTLTRADPDDLVALWGPQKGEQFVRVLRDSADLLFGIVAKHGIDCEAVQNGWVQPAHRKSRLAISAKRAEQWGRRGAPVELLDRDRCEAITGSPYWYGGWQNRSGGRINPLALARGMARAAVSAGAKVYKGTPATGLTQAGDRWRVTTPRGSVVAKRVVLATNAYSDGLWPKLAQTIVPIRSYQMATQPLSENLRRSILPDGHALSDTQGDLYFFRQDAQGRLVTGGALVFDVDSERRLRARISERLQRVFPQIGPVTFDHVWWGYIGMTPERLPRLHELAPGVVTWIGCQGRAVALGTAMGKELAQYGLGRPADELPIPLSPLRPLPFHVAVRTLARGMLLLYRWRDIND</sequence>
<evidence type="ECO:0000313" key="3">
    <source>
        <dbReference type="EMBL" id="MBP2290968.1"/>
    </source>
</evidence>
<protein>
    <submittedName>
        <fullName evidence="3">Glycine/D-amino acid oxidase-like deaminating enzyme</fullName>
    </submittedName>
</protein>
<evidence type="ECO:0000259" key="2">
    <source>
        <dbReference type="Pfam" id="PF01266"/>
    </source>
</evidence>
<dbReference type="Gene3D" id="3.30.9.10">
    <property type="entry name" value="D-Amino Acid Oxidase, subunit A, domain 2"/>
    <property type="match status" value="1"/>
</dbReference>
<keyword evidence="4" id="KW-1185">Reference proteome</keyword>
<dbReference type="InterPro" id="IPR006076">
    <property type="entry name" value="FAD-dep_OxRdtase"/>
</dbReference>
<accession>A0ABS4SEG7</accession>
<dbReference type="PANTHER" id="PTHR13847">
    <property type="entry name" value="SARCOSINE DEHYDROGENASE-RELATED"/>
    <property type="match status" value="1"/>
</dbReference>
<dbReference type="PANTHER" id="PTHR13847:SF281">
    <property type="entry name" value="FAD DEPENDENT OXIDOREDUCTASE DOMAIN-CONTAINING PROTEIN"/>
    <property type="match status" value="1"/>
</dbReference>
<organism evidence="3 4">
    <name type="scientific">Azospirillum rugosum</name>
    <dbReference type="NCBI Taxonomy" id="416170"/>
    <lineage>
        <taxon>Bacteria</taxon>
        <taxon>Pseudomonadati</taxon>
        <taxon>Pseudomonadota</taxon>
        <taxon>Alphaproteobacteria</taxon>
        <taxon>Rhodospirillales</taxon>
        <taxon>Azospirillaceae</taxon>
        <taxon>Azospirillum</taxon>
    </lineage>
</organism>
<dbReference type="SUPFAM" id="SSF51905">
    <property type="entry name" value="FAD/NAD(P)-binding domain"/>
    <property type="match status" value="1"/>
</dbReference>
<gene>
    <name evidence="3" type="ORF">J2851_000710</name>
</gene>
<proteinExistence type="predicted"/>
<dbReference type="Gene3D" id="3.50.50.60">
    <property type="entry name" value="FAD/NAD(P)-binding domain"/>
    <property type="match status" value="1"/>
</dbReference>
<feature type="domain" description="FAD dependent oxidoreductase" evidence="2">
    <location>
        <begin position="35"/>
        <end position="387"/>
    </location>
</feature>
<reference evidence="3 4" key="1">
    <citation type="submission" date="2021-03" db="EMBL/GenBank/DDBJ databases">
        <title>Genomic Encyclopedia of Type Strains, Phase III (KMG-III): the genomes of soil and plant-associated and newly described type strains.</title>
        <authorList>
            <person name="Whitman W."/>
        </authorList>
    </citation>
    <scope>NUCLEOTIDE SEQUENCE [LARGE SCALE GENOMIC DNA]</scope>
    <source>
        <strain evidence="3 4">IMMIB AFH-6</strain>
    </source>
</reference>